<protein>
    <recommendedName>
        <fullName evidence="16">C2H2-type domain-containing protein</fullName>
    </recommendedName>
</protein>
<evidence type="ECO:0000313" key="19">
    <source>
        <dbReference type="Proteomes" id="UP000015101"/>
    </source>
</evidence>
<evidence type="ECO:0000256" key="13">
    <source>
        <dbReference type="ARBA" id="ARBA00023163"/>
    </source>
</evidence>
<dbReference type="GO" id="GO:0005634">
    <property type="term" value="C:nucleus"/>
    <property type="evidence" value="ECO:0000318"/>
    <property type="project" value="GO_Central"/>
</dbReference>
<dbReference type="GeneID" id="20214829"/>
<evidence type="ECO:0000256" key="1">
    <source>
        <dbReference type="ARBA" id="ARBA00004123"/>
    </source>
</evidence>
<keyword evidence="13" id="KW-0804">Transcription</keyword>
<dbReference type="Pfam" id="PF13894">
    <property type="entry name" value="zf-C2H2_4"/>
    <property type="match status" value="1"/>
</dbReference>
<comment type="similarity">
    <text evidence="2">Belongs to the krueppel C2H2-type zinc-finger protein family.</text>
</comment>
<dbReference type="EMBL" id="KB095905">
    <property type="protein sequence ID" value="ESO10198.1"/>
    <property type="molecule type" value="Genomic_DNA"/>
</dbReference>
<dbReference type="EMBL" id="AMQM01002892">
    <property type="status" value="NOT_ANNOTATED_CDS"/>
    <property type="molecule type" value="Genomic_DNA"/>
</dbReference>
<feature type="domain" description="C2H2-type" evidence="16">
    <location>
        <begin position="262"/>
        <end position="284"/>
    </location>
</feature>
<evidence type="ECO:0000256" key="15">
    <source>
        <dbReference type="PROSITE-ProRule" id="PRU00042"/>
    </source>
</evidence>
<sequence length="660" mass="75909">MDNTSIINHYMHQSFEYACASCLKIFPLADELQKHLMEAHAHHLYKCSLCKLVFDSKVDIQVHFAVKHSNECTVFKCTRCPDLKFRSEVEWQLHVKFYHLGLSKPYRCLFCKDSFLTESELLVHISMHEKQFVCSICDESFLVEYLLDKHLELHHSSNSVNAEMVNKNKFSIKRNKFFIALHPIVMAEDAKYSPSSVSSKPSSSPKCRKQFKCQVCELKFCGESNVNKHMLREHNIDVNCHNVSASAAPEPSTSFSNEKSSQVCVYCKQTFKSKLDLDKHMKLHHILPSNQKCNICDEVFSSSVVLAEHKLTHCKVVQSNLCTVCKIVLKNEEDYFSHCHEHSSQGTNMQCIICRQTLSSALEMHLHGKHHFQATQEFKEKKERCDLCSSYINSNDKIPDLSNSLFKNKMNVCIKCYKMEYADFTQSLTSPQDQTNHKNLKSYQCIKCQESFHSEYEIQLHVASHVIAEGNVHKCNLCARKFDSPAKLQLHLVEHSFEDCDQMLCYLCNESFEQACDIQQHMLTNHGISSKKYFCNLCSLKYFFSAELLNHRISYHNHDISPSSSFDFQEPVDGNSGLDNSFKSEHQKNNLNSVTLLQSHKIEKSISDDLQISYTQDYDNKLRSGFPDFNFKPSSKDSKGRSSVPVTTGQLEAFVVVNKL</sequence>
<proteinExistence type="inferred from homology"/>
<evidence type="ECO:0000256" key="8">
    <source>
        <dbReference type="ARBA" id="ARBA00022782"/>
    </source>
</evidence>
<feature type="domain" description="C2H2-type" evidence="16">
    <location>
        <begin position="45"/>
        <end position="73"/>
    </location>
</feature>
<dbReference type="RefSeq" id="XP_009012012.1">
    <property type="nucleotide sequence ID" value="XM_009013764.1"/>
</dbReference>
<dbReference type="GO" id="GO:0006357">
    <property type="term" value="P:regulation of transcription by RNA polymerase II"/>
    <property type="evidence" value="ECO:0000318"/>
    <property type="project" value="GO_Central"/>
</dbReference>
<evidence type="ECO:0000256" key="11">
    <source>
        <dbReference type="ARBA" id="ARBA00023125"/>
    </source>
</evidence>
<dbReference type="PROSITE" id="PS50157">
    <property type="entry name" value="ZINC_FINGER_C2H2_2"/>
    <property type="match status" value="8"/>
</dbReference>
<reference evidence="17 19" key="2">
    <citation type="journal article" date="2013" name="Nature">
        <title>Insights into bilaterian evolution from three spiralian genomes.</title>
        <authorList>
            <person name="Simakov O."/>
            <person name="Marletaz F."/>
            <person name="Cho S.J."/>
            <person name="Edsinger-Gonzales E."/>
            <person name="Havlak P."/>
            <person name="Hellsten U."/>
            <person name="Kuo D.H."/>
            <person name="Larsson T."/>
            <person name="Lv J."/>
            <person name="Arendt D."/>
            <person name="Savage R."/>
            <person name="Osoegawa K."/>
            <person name="de Jong P."/>
            <person name="Grimwood J."/>
            <person name="Chapman J.A."/>
            <person name="Shapiro H."/>
            <person name="Aerts A."/>
            <person name="Otillar R.P."/>
            <person name="Terry A.Y."/>
            <person name="Boore J.L."/>
            <person name="Grigoriev I.V."/>
            <person name="Lindberg D.R."/>
            <person name="Seaver E.C."/>
            <person name="Weisblat D.A."/>
            <person name="Putnam N.H."/>
            <person name="Rokhsar D.S."/>
        </authorList>
    </citation>
    <scope>NUCLEOTIDE SEQUENCE</scope>
</reference>
<dbReference type="SMART" id="SM00355">
    <property type="entry name" value="ZnF_C2H2"/>
    <property type="match status" value="14"/>
</dbReference>
<keyword evidence="6" id="KW-0677">Repeat</keyword>
<dbReference type="CTD" id="20214829"/>
<evidence type="ECO:0000256" key="6">
    <source>
        <dbReference type="ARBA" id="ARBA00022737"/>
    </source>
</evidence>
<keyword evidence="7 15" id="KW-0863">Zinc-finger</keyword>
<feature type="domain" description="C2H2-type" evidence="16">
    <location>
        <begin position="473"/>
        <end position="500"/>
    </location>
</feature>
<dbReference type="PANTHER" id="PTHR24379">
    <property type="entry name" value="KRAB AND ZINC FINGER DOMAIN-CONTAINING"/>
    <property type="match status" value="1"/>
</dbReference>
<dbReference type="STRING" id="6412.T1G181"/>
<keyword evidence="8" id="KW-0221">Differentiation</keyword>
<dbReference type="KEGG" id="hro:HELRODRAFT_72973"/>
<keyword evidence="10" id="KW-0805">Transcription regulation</keyword>
<feature type="domain" description="C2H2-type" evidence="16">
    <location>
        <begin position="106"/>
        <end position="128"/>
    </location>
</feature>
<keyword evidence="14" id="KW-0539">Nucleus</keyword>
<feature type="domain" description="C2H2-type" evidence="16">
    <location>
        <begin position="132"/>
        <end position="159"/>
    </location>
</feature>
<evidence type="ECO:0000256" key="7">
    <source>
        <dbReference type="ARBA" id="ARBA00022771"/>
    </source>
</evidence>
<name>T1G181_HELRO</name>
<evidence type="ECO:0000256" key="12">
    <source>
        <dbReference type="ARBA" id="ARBA00023159"/>
    </source>
</evidence>
<dbReference type="OMA" id="INNEDRR"/>
<evidence type="ECO:0000256" key="4">
    <source>
        <dbReference type="ARBA" id="ARBA00022491"/>
    </source>
</evidence>
<evidence type="ECO:0000313" key="18">
    <source>
        <dbReference type="EnsemblMetazoa" id="HelroP72973"/>
    </source>
</evidence>
<organism evidence="18 19">
    <name type="scientific">Helobdella robusta</name>
    <name type="common">Californian leech</name>
    <dbReference type="NCBI Taxonomy" id="6412"/>
    <lineage>
        <taxon>Eukaryota</taxon>
        <taxon>Metazoa</taxon>
        <taxon>Spiralia</taxon>
        <taxon>Lophotrochozoa</taxon>
        <taxon>Annelida</taxon>
        <taxon>Clitellata</taxon>
        <taxon>Hirudinea</taxon>
        <taxon>Rhynchobdellida</taxon>
        <taxon>Glossiphoniidae</taxon>
        <taxon>Helobdella</taxon>
    </lineage>
</organism>
<keyword evidence="11" id="KW-0238">DNA-binding</keyword>
<dbReference type="SUPFAM" id="SSF57667">
    <property type="entry name" value="beta-beta-alpha zinc fingers"/>
    <property type="match status" value="5"/>
</dbReference>
<keyword evidence="5" id="KW-0479">Metal-binding</keyword>
<dbReference type="Pfam" id="PF00096">
    <property type="entry name" value="zf-C2H2"/>
    <property type="match status" value="1"/>
</dbReference>
<dbReference type="PANTHER" id="PTHR24379:SF128">
    <property type="entry name" value="C2H2-TYPE DOMAIN-CONTAINING PROTEIN"/>
    <property type="match status" value="1"/>
</dbReference>
<dbReference type="GO" id="GO:0000981">
    <property type="term" value="F:DNA-binding transcription factor activity, RNA polymerase II-specific"/>
    <property type="evidence" value="ECO:0000318"/>
    <property type="project" value="GO_Central"/>
</dbReference>
<evidence type="ECO:0000256" key="3">
    <source>
        <dbReference type="ARBA" id="ARBA00022473"/>
    </source>
</evidence>
<evidence type="ECO:0000256" key="5">
    <source>
        <dbReference type="ARBA" id="ARBA00022723"/>
    </source>
</evidence>
<dbReference type="PROSITE" id="PS00028">
    <property type="entry name" value="ZINC_FINGER_C2H2_1"/>
    <property type="match status" value="10"/>
</dbReference>
<dbReference type="GO" id="GO:0008270">
    <property type="term" value="F:zinc ion binding"/>
    <property type="evidence" value="ECO:0007669"/>
    <property type="project" value="UniProtKB-KW"/>
</dbReference>
<dbReference type="OrthoDB" id="10014897at2759"/>
<evidence type="ECO:0000313" key="17">
    <source>
        <dbReference type="EMBL" id="ESO10198.1"/>
    </source>
</evidence>
<dbReference type="GO" id="GO:0000977">
    <property type="term" value="F:RNA polymerase II transcription regulatory region sequence-specific DNA binding"/>
    <property type="evidence" value="ECO:0000318"/>
    <property type="project" value="GO_Central"/>
</dbReference>
<accession>T1G181</accession>
<dbReference type="eggNOG" id="KOG1721">
    <property type="taxonomic scope" value="Eukaryota"/>
</dbReference>
<keyword evidence="4" id="KW-0678">Repressor</keyword>
<dbReference type="InterPro" id="IPR013087">
    <property type="entry name" value="Znf_C2H2_type"/>
</dbReference>
<reference evidence="19" key="1">
    <citation type="submission" date="2012-12" db="EMBL/GenBank/DDBJ databases">
        <authorList>
            <person name="Hellsten U."/>
            <person name="Grimwood J."/>
            <person name="Chapman J.A."/>
            <person name="Shapiro H."/>
            <person name="Aerts A."/>
            <person name="Otillar R.P."/>
            <person name="Terry A.Y."/>
            <person name="Boore J.L."/>
            <person name="Simakov O."/>
            <person name="Marletaz F."/>
            <person name="Cho S.-J."/>
            <person name="Edsinger-Gonzales E."/>
            <person name="Havlak P."/>
            <person name="Kuo D.-H."/>
            <person name="Larsson T."/>
            <person name="Lv J."/>
            <person name="Arendt D."/>
            <person name="Savage R."/>
            <person name="Osoegawa K."/>
            <person name="de Jong P."/>
            <person name="Lindberg D.R."/>
            <person name="Seaver E.C."/>
            <person name="Weisblat D.A."/>
            <person name="Putnam N.H."/>
            <person name="Grigoriev I.V."/>
            <person name="Rokhsar D.S."/>
        </authorList>
    </citation>
    <scope>NUCLEOTIDE SEQUENCE</scope>
</reference>
<dbReference type="Gene3D" id="3.30.160.60">
    <property type="entry name" value="Classic Zinc Finger"/>
    <property type="match status" value="6"/>
</dbReference>
<evidence type="ECO:0000259" key="16">
    <source>
        <dbReference type="PROSITE" id="PS50157"/>
    </source>
</evidence>
<feature type="domain" description="C2H2-type" evidence="16">
    <location>
        <begin position="17"/>
        <end position="41"/>
    </location>
</feature>
<dbReference type="HOGENOM" id="CLU_415786_0_0_1"/>
<comment type="subcellular location">
    <subcellularLocation>
        <location evidence="1">Nucleus</location>
    </subcellularLocation>
</comment>
<keyword evidence="12" id="KW-0010">Activator</keyword>
<dbReference type="Proteomes" id="UP000015101">
    <property type="component" value="Unassembled WGS sequence"/>
</dbReference>
<feature type="domain" description="C2H2-type" evidence="16">
    <location>
        <begin position="443"/>
        <end position="465"/>
    </location>
</feature>
<reference evidence="18" key="3">
    <citation type="submission" date="2015-06" db="UniProtKB">
        <authorList>
            <consortium name="EnsemblMetazoa"/>
        </authorList>
    </citation>
    <scope>IDENTIFICATION</scope>
</reference>
<evidence type="ECO:0000256" key="14">
    <source>
        <dbReference type="ARBA" id="ARBA00023242"/>
    </source>
</evidence>
<dbReference type="InParanoid" id="T1G181"/>
<gene>
    <name evidence="18" type="primary">20214829</name>
    <name evidence="17" type="ORF">HELRODRAFT_72973</name>
</gene>
<dbReference type="AlphaFoldDB" id="T1G181"/>
<dbReference type="EnsemblMetazoa" id="HelroT72973">
    <property type="protein sequence ID" value="HelroP72973"/>
    <property type="gene ID" value="HelroG72973"/>
</dbReference>
<dbReference type="InterPro" id="IPR036236">
    <property type="entry name" value="Znf_C2H2_sf"/>
</dbReference>
<keyword evidence="3" id="KW-0217">Developmental protein</keyword>
<evidence type="ECO:0000256" key="9">
    <source>
        <dbReference type="ARBA" id="ARBA00022833"/>
    </source>
</evidence>
<keyword evidence="19" id="KW-1185">Reference proteome</keyword>
<keyword evidence="9" id="KW-0862">Zinc</keyword>
<evidence type="ECO:0000256" key="10">
    <source>
        <dbReference type="ARBA" id="ARBA00023015"/>
    </source>
</evidence>
<evidence type="ECO:0000256" key="2">
    <source>
        <dbReference type="ARBA" id="ARBA00006991"/>
    </source>
</evidence>
<feature type="domain" description="C2H2-type" evidence="16">
    <location>
        <begin position="291"/>
        <end position="313"/>
    </location>
</feature>